<gene>
    <name evidence="2" type="ORF">HMPREF0528_1045</name>
</gene>
<dbReference type="AlphaFoldDB" id="C2E5S0"/>
<dbReference type="PATRIC" id="fig|525330.7.peg.1680"/>
<organism evidence="2 3">
    <name type="scientific">Lactobacillus johnsonii ATCC 33200</name>
    <dbReference type="NCBI Taxonomy" id="525330"/>
    <lineage>
        <taxon>Bacteria</taxon>
        <taxon>Bacillati</taxon>
        <taxon>Bacillota</taxon>
        <taxon>Bacilli</taxon>
        <taxon>Lactobacillales</taxon>
        <taxon>Lactobacillaceae</taxon>
        <taxon>Lactobacillus</taxon>
    </lineage>
</organism>
<proteinExistence type="predicted"/>
<dbReference type="HOGENOM" id="CLU_2142688_0_0_9"/>
<name>C2E5S0_LACJH</name>
<feature type="compositionally biased region" description="Polar residues" evidence="1">
    <location>
        <begin position="40"/>
        <end position="51"/>
    </location>
</feature>
<evidence type="ECO:0000256" key="1">
    <source>
        <dbReference type="SAM" id="MobiDB-lite"/>
    </source>
</evidence>
<dbReference type="EMBL" id="ACGR01000036">
    <property type="protein sequence ID" value="EEJ59658.1"/>
    <property type="molecule type" value="Genomic_DNA"/>
</dbReference>
<evidence type="ECO:0000313" key="3">
    <source>
        <dbReference type="Proteomes" id="UP000003491"/>
    </source>
</evidence>
<dbReference type="Proteomes" id="UP000003491">
    <property type="component" value="Unassembled WGS sequence"/>
</dbReference>
<feature type="region of interest" description="Disordered" evidence="1">
    <location>
        <begin position="1"/>
        <end position="57"/>
    </location>
</feature>
<reference evidence="2 3" key="1">
    <citation type="submission" date="2009-01" db="EMBL/GenBank/DDBJ databases">
        <authorList>
            <person name="Qin X."/>
            <person name="Bachman B."/>
            <person name="Battles P."/>
            <person name="Bell A."/>
            <person name="Bess C."/>
            <person name="Bickham C."/>
            <person name="Chaboub L."/>
            <person name="Chen D."/>
            <person name="Coyle M."/>
            <person name="Deiros D.R."/>
            <person name="Dinh H."/>
            <person name="Forbes L."/>
            <person name="Fowler G."/>
            <person name="Francisco L."/>
            <person name="Fu Q."/>
            <person name="Gubbala S."/>
            <person name="Hale W."/>
            <person name="Han Y."/>
            <person name="Hemphill L."/>
            <person name="Highlander S.K."/>
            <person name="Hirani K."/>
            <person name="Hogues M."/>
            <person name="Jackson L."/>
            <person name="Jakkamsetti A."/>
            <person name="Javaid M."/>
            <person name="Jiang H."/>
            <person name="Korchina V."/>
            <person name="Kovar C."/>
            <person name="Lara F."/>
            <person name="Lee S."/>
            <person name="Mata R."/>
            <person name="Mathew T."/>
            <person name="Moen C."/>
            <person name="Morales K."/>
            <person name="Munidasa M."/>
            <person name="Nazareth L."/>
            <person name="Ngo R."/>
            <person name="Nguyen L."/>
            <person name="Okwuonu G."/>
            <person name="Ongeri F."/>
            <person name="Patil S."/>
            <person name="Petrosino J."/>
            <person name="Pham C."/>
            <person name="Pham P."/>
            <person name="Pu L.-L."/>
            <person name="Puazo M."/>
            <person name="Raj R."/>
            <person name="Reid J."/>
            <person name="Rouhana J."/>
            <person name="Saada N."/>
            <person name="Shang Y."/>
            <person name="Simmons D."/>
            <person name="Thornton R."/>
            <person name="Warren J."/>
            <person name="Weissenberger G."/>
            <person name="Zhang J."/>
            <person name="Zhang L."/>
            <person name="Zhou C."/>
            <person name="Zhu D."/>
            <person name="Muzny D."/>
            <person name="Worley K."/>
            <person name="Gibbs R."/>
        </authorList>
    </citation>
    <scope>NUCLEOTIDE SEQUENCE [LARGE SCALE GENOMIC DNA]</scope>
    <source>
        <strain evidence="2 3">ATCC 33200</strain>
    </source>
</reference>
<feature type="compositionally biased region" description="Polar residues" evidence="1">
    <location>
        <begin position="11"/>
        <end position="27"/>
    </location>
</feature>
<accession>C2E5S0</accession>
<protein>
    <submittedName>
        <fullName evidence="2">Uncharacterized protein</fullName>
    </submittedName>
</protein>
<comment type="caution">
    <text evidence="2">The sequence shown here is derived from an EMBL/GenBank/DDBJ whole genome shotgun (WGS) entry which is preliminary data.</text>
</comment>
<sequence>MTKEIKVGSLEQVSPSDSLLNTVQSKKPITKAGNRRTKETNSTAQRSSQNATEDKHRTILIKSKTDDYLKTLATIYGTSVNELVNKALDDYVSRQLQDEDISSKIKLLKKITIKK</sequence>
<dbReference type="RefSeq" id="WP_004894129.1">
    <property type="nucleotide sequence ID" value="NZ_AZCY01000007.1"/>
</dbReference>
<evidence type="ECO:0000313" key="2">
    <source>
        <dbReference type="EMBL" id="EEJ59658.1"/>
    </source>
</evidence>